<organism evidence="2">
    <name type="scientific">mine drainage metagenome</name>
    <dbReference type="NCBI Taxonomy" id="410659"/>
    <lineage>
        <taxon>unclassified sequences</taxon>
        <taxon>metagenomes</taxon>
        <taxon>ecological metagenomes</taxon>
    </lineage>
</organism>
<accession>T1B3B9</accession>
<dbReference type="GO" id="GO:0008168">
    <property type="term" value="F:methyltransferase activity"/>
    <property type="evidence" value="ECO:0007669"/>
    <property type="project" value="UniProtKB-KW"/>
</dbReference>
<reference evidence="2" key="2">
    <citation type="journal article" date="2014" name="ISME J.">
        <title>Microbial stratification in low pH oxic and suboxic macroscopic growths along an acid mine drainage.</title>
        <authorList>
            <person name="Mendez-Garcia C."/>
            <person name="Mesa V."/>
            <person name="Sprenger R.R."/>
            <person name="Richter M."/>
            <person name="Diez M.S."/>
            <person name="Solano J."/>
            <person name="Bargiela R."/>
            <person name="Golyshina O.V."/>
            <person name="Manteca A."/>
            <person name="Ramos J.L."/>
            <person name="Gallego J.R."/>
            <person name="Llorente I."/>
            <person name="Martins Dos Santos V.A."/>
            <person name="Jensen O.N."/>
            <person name="Pelaez A.I."/>
            <person name="Sanchez J."/>
            <person name="Ferrer M."/>
        </authorList>
    </citation>
    <scope>NUCLEOTIDE SEQUENCE</scope>
</reference>
<feature type="compositionally biased region" description="Basic residues" evidence="1">
    <location>
        <begin position="91"/>
        <end position="100"/>
    </location>
</feature>
<evidence type="ECO:0000313" key="2">
    <source>
        <dbReference type="EMBL" id="EQD48850.1"/>
    </source>
</evidence>
<keyword evidence="2" id="KW-0489">Methyltransferase</keyword>
<proteinExistence type="predicted"/>
<dbReference type="EMBL" id="AUZX01010197">
    <property type="protein sequence ID" value="EQD48850.1"/>
    <property type="molecule type" value="Genomic_DNA"/>
</dbReference>
<protein>
    <submittedName>
        <fullName evidence="2">DNA (Cytosine-5-)-methyltransferase</fullName>
    </submittedName>
</protein>
<sequence>MGWVKLRLSRQIEGEIKNITVGERAGRRSVSFLTEREVPEPTTGIAPEVGVDLGVAVFATLSDGTRIHPAPDLVEAMKRAEERRSWEQRKLSRKYRKGAKSRNFAEQKLRV</sequence>
<feature type="non-terminal residue" evidence="2">
    <location>
        <position position="111"/>
    </location>
</feature>
<comment type="caution">
    <text evidence="2">The sequence shown here is derived from an EMBL/GenBank/DDBJ whole genome shotgun (WGS) entry which is preliminary data.</text>
</comment>
<dbReference type="AlphaFoldDB" id="T1B3B9"/>
<keyword evidence="2" id="KW-0808">Transferase</keyword>
<evidence type="ECO:0000256" key="1">
    <source>
        <dbReference type="SAM" id="MobiDB-lite"/>
    </source>
</evidence>
<feature type="region of interest" description="Disordered" evidence="1">
    <location>
        <begin position="87"/>
        <end position="111"/>
    </location>
</feature>
<gene>
    <name evidence="2" type="ORF">B1A_13903</name>
</gene>
<name>T1B3B9_9ZZZZ</name>
<dbReference type="GO" id="GO:0032259">
    <property type="term" value="P:methylation"/>
    <property type="evidence" value="ECO:0007669"/>
    <property type="project" value="UniProtKB-KW"/>
</dbReference>
<reference evidence="2" key="1">
    <citation type="submission" date="2013-08" db="EMBL/GenBank/DDBJ databases">
        <authorList>
            <person name="Mendez C."/>
            <person name="Richter M."/>
            <person name="Ferrer M."/>
            <person name="Sanchez J."/>
        </authorList>
    </citation>
    <scope>NUCLEOTIDE SEQUENCE</scope>
</reference>